<sequence>MVQFIAEVSSNHARDLARCFKFIDAAADIGCSAVKFQLFKLRELFSTEALAFKPSLLEREAWELPVEFLPELANHCRKREIAFCCTPFYLDAVKELQPYVDFYKIASYELLWDDLLIATALTGKPVILSTGMATIDEINHAVSVLKANKCSDLTLLHCTSAYPTPYSQANLAAINTLKQATGCQVGWSDHTVEPGVLQRAIHHYDVQTIEFHLDLDGLGEEFATGHCWLPEQIGQVISDYKKAMQADGDGDKKPVASELADRAWRADPSDGLRPLVSTRQTLKPSKHA</sequence>
<feature type="domain" description="PseI/NeuA/B-like" evidence="2">
    <location>
        <begin position="23"/>
        <end position="252"/>
    </location>
</feature>
<evidence type="ECO:0000313" key="3">
    <source>
        <dbReference type="EMBL" id="MCB5227752.1"/>
    </source>
</evidence>
<dbReference type="RefSeq" id="WP_226751814.1">
    <property type="nucleotide sequence ID" value="NZ_JAEINI020000010.1"/>
</dbReference>
<organism evidence="3 4">
    <name type="scientific">Alishewanella maricola</name>
    <dbReference type="NCBI Taxonomy" id="2795740"/>
    <lineage>
        <taxon>Bacteria</taxon>
        <taxon>Pseudomonadati</taxon>
        <taxon>Pseudomonadota</taxon>
        <taxon>Gammaproteobacteria</taxon>
        <taxon>Alteromonadales</taxon>
        <taxon>Alteromonadaceae</taxon>
        <taxon>Alishewanella</taxon>
    </lineage>
</organism>
<evidence type="ECO:0000313" key="4">
    <source>
        <dbReference type="Proteomes" id="UP000633814"/>
    </source>
</evidence>
<dbReference type="EMBL" id="JAEINI020000010">
    <property type="protein sequence ID" value="MCB5227752.1"/>
    <property type="molecule type" value="Genomic_DNA"/>
</dbReference>
<accession>A0ABS8C641</accession>
<protein>
    <submittedName>
        <fullName evidence="3">N-acetylneuraminate synthase family protein</fullName>
    </submittedName>
</protein>
<dbReference type="Proteomes" id="UP000633814">
    <property type="component" value="Unassembled WGS sequence"/>
</dbReference>
<name>A0ABS8C641_9ALTE</name>
<reference evidence="3 4" key="1">
    <citation type="submission" date="2021-10" db="EMBL/GenBank/DDBJ databases">
        <title>Alishewanella koreense sp. nov. isolated from seawater of southwestern coast in South Korea and the proposal for the reclassification of Rheinheimera perlucida and Rheinheimera tuosuensis as Arsukibacterium perlucida and Arsukibacterium tuosuensis.</title>
        <authorList>
            <person name="Kim K.H."/>
            <person name="Ruan W."/>
            <person name="Kim K.R."/>
            <person name="Baek J.H."/>
            <person name="Jeon C.O."/>
        </authorList>
    </citation>
    <scope>NUCLEOTIDE SEQUENCE [LARGE SCALE GENOMIC DNA]</scope>
    <source>
        <strain evidence="3 4">16-MA</strain>
    </source>
</reference>
<dbReference type="PANTHER" id="PTHR42966:SF1">
    <property type="entry name" value="SIALIC ACID SYNTHASE"/>
    <property type="match status" value="1"/>
</dbReference>
<comment type="caution">
    <text evidence="3">The sequence shown here is derived from an EMBL/GenBank/DDBJ whole genome shotgun (WGS) entry which is preliminary data.</text>
</comment>
<dbReference type="InterPro" id="IPR051690">
    <property type="entry name" value="PseI-like"/>
</dbReference>
<evidence type="ECO:0000259" key="2">
    <source>
        <dbReference type="Pfam" id="PF03102"/>
    </source>
</evidence>
<proteinExistence type="predicted"/>
<keyword evidence="4" id="KW-1185">Reference proteome</keyword>
<dbReference type="InterPro" id="IPR013132">
    <property type="entry name" value="PseI/NeuA/B-like_N"/>
</dbReference>
<gene>
    <name evidence="3" type="ORF">JAO78_013115</name>
</gene>
<dbReference type="Pfam" id="PF03102">
    <property type="entry name" value="NeuB"/>
    <property type="match status" value="1"/>
</dbReference>
<evidence type="ECO:0000256" key="1">
    <source>
        <dbReference type="SAM" id="MobiDB-lite"/>
    </source>
</evidence>
<feature type="compositionally biased region" description="Polar residues" evidence="1">
    <location>
        <begin position="277"/>
        <end position="288"/>
    </location>
</feature>
<feature type="region of interest" description="Disordered" evidence="1">
    <location>
        <begin position="263"/>
        <end position="288"/>
    </location>
</feature>
<dbReference type="InterPro" id="IPR013785">
    <property type="entry name" value="Aldolase_TIM"/>
</dbReference>
<dbReference type="PANTHER" id="PTHR42966">
    <property type="entry name" value="N-ACETYLNEURAMINATE SYNTHASE"/>
    <property type="match status" value="1"/>
</dbReference>
<dbReference type="Gene3D" id="3.20.20.70">
    <property type="entry name" value="Aldolase class I"/>
    <property type="match status" value="1"/>
</dbReference>
<dbReference type="SUPFAM" id="SSF51569">
    <property type="entry name" value="Aldolase"/>
    <property type="match status" value="1"/>
</dbReference>